<protein>
    <submittedName>
        <fullName evidence="1">Uncharacterized protein</fullName>
    </submittedName>
</protein>
<organism evidence="1 2">
    <name type="scientific">Catharanthus roseus</name>
    <name type="common">Madagascar periwinkle</name>
    <name type="synonym">Vinca rosea</name>
    <dbReference type="NCBI Taxonomy" id="4058"/>
    <lineage>
        <taxon>Eukaryota</taxon>
        <taxon>Viridiplantae</taxon>
        <taxon>Streptophyta</taxon>
        <taxon>Embryophyta</taxon>
        <taxon>Tracheophyta</taxon>
        <taxon>Spermatophyta</taxon>
        <taxon>Magnoliopsida</taxon>
        <taxon>eudicotyledons</taxon>
        <taxon>Gunneridae</taxon>
        <taxon>Pentapetalae</taxon>
        <taxon>asterids</taxon>
        <taxon>lamiids</taxon>
        <taxon>Gentianales</taxon>
        <taxon>Apocynaceae</taxon>
        <taxon>Rauvolfioideae</taxon>
        <taxon>Vinceae</taxon>
        <taxon>Catharanthinae</taxon>
        <taxon>Catharanthus</taxon>
    </lineage>
</organism>
<evidence type="ECO:0000313" key="1">
    <source>
        <dbReference type="EMBL" id="KAI5659489.1"/>
    </source>
</evidence>
<proteinExistence type="predicted"/>
<comment type="caution">
    <text evidence="1">The sequence shown here is derived from an EMBL/GenBank/DDBJ whole genome shotgun (WGS) entry which is preliminary data.</text>
</comment>
<dbReference type="EMBL" id="CM044706">
    <property type="protein sequence ID" value="KAI5659489.1"/>
    <property type="molecule type" value="Genomic_DNA"/>
</dbReference>
<gene>
    <name evidence="1" type="ORF">M9H77_28282</name>
</gene>
<dbReference type="Proteomes" id="UP001060085">
    <property type="component" value="Linkage Group LG06"/>
</dbReference>
<name>A0ACC0AH61_CATRO</name>
<reference evidence="2" key="1">
    <citation type="journal article" date="2023" name="Nat. Plants">
        <title>Single-cell RNA sequencing provides a high-resolution roadmap for understanding the multicellular compartmentation of specialized metabolism.</title>
        <authorList>
            <person name="Sun S."/>
            <person name="Shen X."/>
            <person name="Li Y."/>
            <person name="Li Y."/>
            <person name="Wang S."/>
            <person name="Li R."/>
            <person name="Zhang H."/>
            <person name="Shen G."/>
            <person name="Guo B."/>
            <person name="Wei J."/>
            <person name="Xu J."/>
            <person name="St-Pierre B."/>
            <person name="Chen S."/>
            <person name="Sun C."/>
        </authorList>
    </citation>
    <scope>NUCLEOTIDE SEQUENCE [LARGE SCALE GENOMIC DNA]</scope>
</reference>
<keyword evidence="2" id="KW-1185">Reference proteome</keyword>
<accession>A0ACC0AH61</accession>
<evidence type="ECO:0000313" key="2">
    <source>
        <dbReference type="Proteomes" id="UP001060085"/>
    </source>
</evidence>
<sequence>METVTNFLCSSSITLPAYSLLNHNCSLNKNSSFSGFKSTFNRQLNGTLSHTFPLKVVSCAVEDIHKQRSTLESLFCYDKAIREEIIEKPVGLSLAEKDIGDHPRCPSCLAKGAVLCSTCAGSGLYVDSILESQGIIVKVRCLVVILVQCRLWRNWQYYVFRMWWPRSSGTRLMKKVCFQ</sequence>